<dbReference type="Proteomes" id="UP001527866">
    <property type="component" value="Unassembled WGS sequence"/>
</dbReference>
<dbReference type="SUPFAM" id="SSF53850">
    <property type="entry name" value="Periplasmic binding protein-like II"/>
    <property type="match status" value="1"/>
</dbReference>
<comment type="similarity">
    <text evidence="1">Belongs to the bacterial solute-binding protein 1 family.</text>
</comment>
<dbReference type="Gene3D" id="3.40.190.10">
    <property type="entry name" value="Periplasmic binding protein-like II"/>
    <property type="match status" value="2"/>
</dbReference>
<name>A0ABT4U4L5_9ACTN</name>
<organism evidence="4 5">
    <name type="scientific">Nocardiopsis endophytica</name>
    <dbReference type="NCBI Taxonomy" id="3018445"/>
    <lineage>
        <taxon>Bacteria</taxon>
        <taxon>Bacillati</taxon>
        <taxon>Actinomycetota</taxon>
        <taxon>Actinomycetes</taxon>
        <taxon>Streptosporangiales</taxon>
        <taxon>Nocardiopsidaceae</taxon>
        <taxon>Nocardiopsis</taxon>
    </lineage>
</organism>
<dbReference type="Pfam" id="PF01547">
    <property type="entry name" value="SBP_bac_1"/>
    <property type="match status" value="1"/>
</dbReference>
<evidence type="ECO:0000313" key="5">
    <source>
        <dbReference type="Proteomes" id="UP001527866"/>
    </source>
</evidence>
<dbReference type="InterPro" id="IPR050490">
    <property type="entry name" value="Bact_solute-bd_prot1"/>
</dbReference>
<comment type="caution">
    <text evidence="4">The sequence shown here is derived from an EMBL/GenBank/DDBJ whole genome shotgun (WGS) entry which is preliminary data.</text>
</comment>
<reference evidence="4 5" key="1">
    <citation type="submission" date="2023-01" db="EMBL/GenBank/DDBJ databases">
        <title>Draft genome sequence of Nocardiopsis sp. RSe5-2 isolated from halophytes.</title>
        <authorList>
            <person name="Duangmal K."/>
            <person name="Chantavorakit T."/>
        </authorList>
    </citation>
    <scope>NUCLEOTIDE SEQUENCE [LARGE SCALE GENOMIC DNA]</scope>
    <source>
        <strain evidence="4 5">RSe5-2</strain>
    </source>
</reference>
<feature type="region of interest" description="Disordered" evidence="3">
    <location>
        <begin position="1"/>
        <end position="23"/>
    </location>
</feature>
<dbReference type="RefSeq" id="WP_270686334.1">
    <property type="nucleotide sequence ID" value="NZ_JAQFWQ010000037.1"/>
</dbReference>
<keyword evidence="2" id="KW-0813">Transport</keyword>
<gene>
    <name evidence="4" type="ORF">O4J56_14670</name>
</gene>
<dbReference type="InterPro" id="IPR006059">
    <property type="entry name" value="SBP"/>
</dbReference>
<sequence>MAPSPTPTTTSPRARRSAPAAARRPARAAGAALLPLVLLASGCGYLAGETGGGGADPDSAACEPYAQWQDIGGTVEMYGSIRDEEGERLRQAWQEFSDCTGITIDYEGSGEFEAQIQVKVDGGNAPDIAIFPQPGLLARFVESGDALPLPEGAADLAREGWTEDWLSYVEHDGELYASPQASNVKSLVWYSPTVFEENGYEIPQTWDEMTELSDAMAGDGLKPWCAGIESGEATGWPATDWLENAVLREHGPEVYDQWVEHEIPFDDPKIVESLERVDGILRNPDYVNGGHGGVKSIATTSQQDAGLPVNEGECGMYMMGSFYAANWPEDTDISENGDIYAFNLPAIDEEVGTPIVGGGEFAAAFTDRPEVVAVQEYLATVEFADSRASLGRWFSAHRDADLELLENPIDRLSAELLRDPEVVFRWDGGDNMPAEVGSGTFWRGMTDWINGKGNEETLAYIEDSWSE</sequence>
<dbReference type="PANTHER" id="PTHR43649">
    <property type="entry name" value="ARABINOSE-BINDING PROTEIN-RELATED"/>
    <property type="match status" value="1"/>
</dbReference>
<evidence type="ECO:0000256" key="3">
    <source>
        <dbReference type="SAM" id="MobiDB-lite"/>
    </source>
</evidence>
<keyword evidence="5" id="KW-1185">Reference proteome</keyword>
<dbReference type="PANTHER" id="PTHR43649:SF29">
    <property type="entry name" value="OSMOPROTECTIVE COMPOUNDS-BINDING PROTEIN GGTB"/>
    <property type="match status" value="1"/>
</dbReference>
<dbReference type="EMBL" id="JAQFWQ010000037">
    <property type="protein sequence ID" value="MDA2811884.1"/>
    <property type="molecule type" value="Genomic_DNA"/>
</dbReference>
<proteinExistence type="inferred from homology"/>
<evidence type="ECO:0000256" key="1">
    <source>
        <dbReference type="ARBA" id="ARBA00008520"/>
    </source>
</evidence>
<feature type="compositionally biased region" description="Low complexity" evidence="3">
    <location>
        <begin position="7"/>
        <end position="23"/>
    </location>
</feature>
<evidence type="ECO:0000313" key="4">
    <source>
        <dbReference type="EMBL" id="MDA2811884.1"/>
    </source>
</evidence>
<protein>
    <submittedName>
        <fullName evidence="4">ABC transporter substrate-binding protein</fullName>
    </submittedName>
</protein>
<accession>A0ABT4U4L5</accession>
<evidence type="ECO:0000256" key="2">
    <source>
        <dbReference type="ARBA" id="ARBA00022448"/>
    </source>
</evidence>